<evidence type="ECO:0000313" key="2">
    <source>
        <dbReference type="Proteomes" id="UP000828390"/>
    </source>
</evidence>
<protein>
    <submittedName>
        <fullName evidence="1">Uncharacterized protein</fullName>
    </submittedName>
</protein>
<evidence type="ECO:0000313" key="1">
    <source>
        <dbReference type="EMBL" id="KAH3877844.1"/>
    </source>
</evidence>
<reference evidence="1" key="2">
    <citation type="submission" date="2020-11" db="EMBL/GenBank/DDBJ databases">
        <authorList>
            <person name="McCartney M.A."/>
            <person name="Auch B."/>
            <person name="Kono T."/>
            <person name="Mallez S."/>
            <person name="Becker A."/>
            <person name="Gohl D.M."/>
            <person name="Silverstein K.A.T."/>
            <person name="Koren S."/>
            <person name="Bechman K.B."/>
            <person name="Herman A."/>
            <person name="Abrahante J.E."/>
            <person name="Garbe J."/>
        </authorList>
    </citation>
    <scope>NUCLEOTIDE SEQUENCE</scope>
    <source>
        <strain evidence="1">Duluth1</strain>
        <tissue evidence="1">Whole animal</tissue>
    </source>
</reference>
<dbReference type="AlphaFoldDB" id="A0A9D4RR36"/>
<dbReference type="EMBL" id="JAIWYP010000001">
    <property type="protein sequence ID" value="KAH3877844.1"/>
    <property type="molecule type" value="Genomic_DNA"/>
</dbReference>
<comment type="caution">
    <text evidence="1">The sequence shown here is derived from an EMBL/GenBank/DDBJ whole genome shotgun (WGS) entry which is preliminary data.</text>
</comment>
<keyword evidence="2" id="KW-1185">Reference proteome</keyword>
<proteinExistence type="predicted"/>
<gene>
    <name evidence="1" type="ORF">DPMN_001723</name>
</gene>
<reference evidence="1" key="1">
    <citation type="journal article" date="2019" name="bioRxiv">
        <title>The Genome of the Zebra Mussel, Dreissena polymorpha: A Resource for Invasive Species Research.</title>
        <authorList>
            <person name="McCartney M.A."/>
            <person name="Auch B."/>
            <person name="Kono T."/>
            <person name="Mallez S."/>
            <person name="Zhang Y."/>
            <person name="Obille A."/>
            <person name="Becker A."/>
            <person name="Abrahante J.E."/>
            <person name="Garbe J."/>
            <person name="Badalamenti J.P."/>
            <person name="Herman A."/>
            <person name="Mangelson H."/>
            <person name="Liachko I."/>
            <person name="Sullivan S."/>
            <person name="Sone E.D."/>
            <person name="Koren S."/>
            <person name="Silverstein K.A.T."/>
            <person name="Beckman K.B."/>
            <person name="Gohl D.M."/>
        </authorList>
    </citation>
    <scope>NUCLEOTIDE SEQUENCE</scope>
    <source>
        <strain evidence="1">Duluth1</strain>
        <tissue evidence="1">Whole animal</tissue>
    </source>
</reference>
<name>A0A9D4RR36_DREPO</name>
<accession>A0A9D4RR36</accession>
<organism evidence="1 2">
    <name type="scientific">Dreissena polymorpha</name>
    <name type="common">Zebra mussel</name>
    <name type="synonym">Mytilus polymorpha</name>
    <dbReference type="NCBI Taxonomy" id="45954"/>
    <lineage>
        <taxon>Eukaryota</taxon>
        <taxon>Metazoa</taxon>
        <taxon>Spiralia</taxon>
        <taxon>Lophotrochozoa</taxon>
        <taxon>Mollusca</taxon>
        <taxon>Bivalvia</taxon>
        <taxon>Autobranchia</taxon>
        <taxon>Heteroconchia</taxon>
        <taxon>Euheterodonta</taxon>
        <taxon>Imparidentia</taxon>
        <taxon>Neoheterodontei</taxon>
        <taxon>Myida</taxon>
        <taxon>Dreissenoidea</taxon>
        <taxon>Dreissenidae</taxon>
        <taxon>Dreissena</taxon>
    </lineage>
</organism>
<sequence length="163" mass="18828">MFKLLVAEIPPCHNDGRCNAAVADCPWTQHFIPPCNQSGKLTLPFSVRLWYSVGHESTNQHLARIGNQCKIIAVQNNGCAKHVVSKSYVGIHWLWREQWWPPYLLPTGVSAFRFILNANYFSYRDCWPSNNDWFILLSILNGRNNKSWNNSPFLGFELTEFIN</sequence>
<dbReference type="Proteomes" id="UP000828390">
    <property type="component" value="Unassembled WGS sequence"/>
</dbReference>